<name>A0A4V5ZZN0_STECR</name>
<dbReference type="AlphaFoldDB" id="A0A4V5ZZN0"/>
<evidence type="ECO:0000256" key="1">
    <source>
        <dbReference type="SAM" id="MobiDB-lite"/>
    </source>
</evidence>
<keyword evidence="3" id="KW-1185">Reference proteome</keyword>
<evidence type="ECO:0000313" key="2">
    <source>
        <dbReference type="EMBL" id="TKR68225.1"/>
    </source>
</evidence>
<comment type="caution">
    <text evidence="2">The sequence shown here is derived from an EMBL/GenBank/DDBJ whole genome shotgun (WGS) entry which is preliminary data.</text>
</comment>
<sequence>MGGRNPIREMSSQRHLSFGRDELAERQMSQKTKLNPRSADSISLKSGRFPRHPQLLLAPCPSPATIAPRTHSLHPRTFRSPILLRVFVCANPRGCVTR</sequence>
<feature type="compositionally biased region" description="Polar residues" evidence="1">
    <location>
        <begin position="27"/>
        <end position="44"/>
    </location>
</feature>
<reference evidence="2 3" key="2">
    <citation type="journal article" date="2019" name="G3 (Bethesda)">
        <title>Hybrid Assembly of the Genome of the Entomopathogenic Nematode Steinernema carpocapsae Identifies the X-Chromosome.</title>
        <authorList>
            <person name="Serra L."/>
            <person name="Macchietto M."/>
            <person name="Macias-Munoz A."/>
            <person name="McGill C.J."/>
            <person name="Rodriguez I.M."/>
            <person name="Rodriguez B."/>
            <person name="Murad R."/>
            <person name="Mortazavi A."/>
        </authorList>
    </citation>
    <scope>NUCLEOTIDE SEQUENCE [LARGE SCALE GENOMIC DNA]</scope>
    <source>
        <strain evidence="2 3">ALL</strain>
    </source>
</reference>
<protein>
    <submittedName>
        <fullName evidence="2">Uncharacterized protein</fullName>
    </submittedName>
</protein>
<proteinExistence type="predicted"/>
<accession>A0A4V5ZZN0</accession>
<feature type="region of interest" description="Disordered" evidence="1">
    <location>
        <begin position="1"/>
        <end position="46"/>
    </location>
</feature>
<reference evidence="2 3" key="1">
    <citation type="journal article" date="2015" name="Genome Biol.">
        <title>Comparative genomics of Steinernema reveals deeply conserved gene regulatory networks.</title>
        <authorList>
            <person name="Dillman A.R."/>
            <person name="Macchietto M."/>
            <person name="Porter C.F."/>
            <person name="Rogers A."/>
            <person name="Williams B."/>
            <person name="Antoshechkin I."/>
            <person name="Lee M.M."/>
            <person name="Goodwin Z."/>
            <person name="Lu X."/>
            <person name="Lewis E.E."/>
            <person name="Goodrich-Blair H."/>
            <person name="Stock S.P."/>
            <person name="Adams B.J."/>
            <person name="Sternberg P.W."/>
            <person name="Mortazavi A."/>
        </authorList>
    </citation>
    <scope>NUCLEOTIDE SEQUENCE [LARGE SCALE GENOMIC DNA]</scope>
    <source>
        <strain evidence="2 3">ALL</strain>
    </source>
</reference>
<evidence type="ECO:0000313" key="3">
    <source>
        <dbReference type="Proteomes" id="UP000298663"/>
    </source>
</evidence>
<gene>
    <name evidence="2" type="ORF">L596_024236</name>
</gene>
<organism evidence="2 3">
    <name type="scientific">Steinernema carpocapsae</name>
    <name type="common">Entomopathogenic nematode</name>
    <dbReference type="NCBI Taxonomy" id="34508"/>
    <lineage>
        <taxon>Eukaryota</taxon>
        <taxon>Metazoa</taxon>
        <taxon>Ecdysozoa</taxon>
        <taxon>Nematoda</taxon>
        <taxon>Chromadorea</taxon>
        <taxon>Rhabditida</taxon>
        <taxon>Tylenchina</taxon>
        <taxon>Panagrolaimomorpha</taxon>
        <taxon>Strongyloidoidea</taxon>
        <taxon>Steinernematidae</taxon>
        <taxon>Steinernema</taxon>
    </lineage>
</organism>
<dbReference type="EMBL" id="AZBU02000008">
    <property type="protein sequence ID" value="TKR68225.1"/>
    <property type="molecule type" value="Genomic_DNA"/>
</dbReference>
<dbReference type="Proteomes" id="UP000298663">
    <property type="component" value="Unassembled WGS sequence"/>
</dbReference>